<sequence length="663" mass="73829">MANSGPHTPLSPTQLFDFCDATNDDGELSPTCPPPAWTGVPPLAQLPEYRGDDNKHRDGGHAASTQMPSSLFSYERPENRDVNDTKLIERLNGHDDGDVSTVSTSSDKERHCKIDLRHCKGVVTWEDVNHQDQHTSDLYIDLYVDTAKQQAIFALRGFFFFKSGGPKAHLSLLIYPEKIQSIKFAHNRPPVSPINDVPGDSFVSLRFAMTQPPSLMVPKDRLLEPKRQYQAVADTIASIGSVKQFTIYLSDVSPDVQQELTLIPSVFLSTYPFGRLQADDKWAAPNDLYDYTFSQVIDLSQTAFDSKSGSKKLEESEGLAVDEDAVAPPYSPGDSQRTVQSIGPSSRKRQASEPLIPYTTEKHSDAGSSILGYETLRNGSRPPDTKTVGLASPVHLSTPSDHKRQRTTELHSPMTNADIVSALRRVFAYNASLSNRIAQLESRLETCSSRLESLATELVAAADRTPCRYDTEEAEHVFGQIDHRIEDGIHDVRHELEETFKVEAEERVAEEVKLQHEELREKLEVDWTEDVRRTIVQEIASEVEEKTTKEVLKGIAEALSAYHASQANQDGSLRLGSSYTPSKASAATLPGETALREAVEDIQSKYKDLLTGEEMIGVLDFLEESPLTVVKYNACGENTRRAYVMKWKAEVSGGVLSRRTWYR</sequence>
<keyword evidence="1" id="KW-0175">Coiled coil</keyword>
<name>F7W061_SORMK</name>
<dbReference type="AlphaFoldDB" id="F7W061"/>
<dbReference type="InParanoid" id="F7W061"/>
<dbReference type="HOGENOM" id="CLU_035521_0_0_1"/>
<accession>F7W061</accession>
<evidence type="ECO:0000313" key="3">
    <source>
        <dbReference type="EMBL" id="CCC11160.1"/>
    </source>
</evidence>
<reference evidence="3 4" key="1">
    <citation type="journal article" date="2010" name="PLoS Genet.">
        <title>De novo assembly of a 40 Mb eukaryotic genome from short sequence reads: Sordaria macrospora, a model organism for fungal morphogenesis.</title>
        <authorList>
            <person name="Nowrousian M."/>
            <person name="Stajich J."/>
            <person name="Chu M."/>
            <person name="Engh I."/>
            <person name="Espagne E."/>
            <person name="Halliday K."/>
            <person name="Kamerewerd J."/>
            <person name="Kempken F."/>
            <person name="Knab B."/>
            <person name="Kuo H.C."/>
            <person name="Osiewacz H.D."/>
            <person name="Poeggeler S."/>
            <person name="Read N."/>
            <person name="Seiler S."/>
            <person name="Smith K."/>
            <person name="Zickler D."/>
            <person name="Kueck U."/>
            <person name="Freitag M."/>
        </authorList>
    </citation>
    <scope>NUCLEOTIDE SEQUENCE [LARGE SCALE GENOMIC DNA]</scope>
    <source>
        <strain evidence="4">ATCC MYA-333 / DSM 997 / K(L3346) / K-hell</strain>
        <tissue evidence="3">Mycelium</tissue>
    </source>
</reference>
<dbReference type="OrthoDB" id="47007at2759"/>
<feature type="coiled-coil region" evidence="1">
    <location>
        <begin position="430"/>
        <end position="457"/>
    </location>
</feature>
<dbReference type="OMA" id="PCRYDTE"/>
<dbReference type="Proteomes" id="UP000001881">
    <property type="component" value="Unassembled WGS sequence"/>
</dbReference>
<comment type="caution">
    <text evidence="3">The sequence shown here is derived from an EMBL/GenBank/DDBJ whole genome shotgun (WGS) entry which is preliminary data.</text>
</comment>
<feature type="compositionally biased region" description="Polar residues" evidence="2">
    <location>
        <begin position="63"/>
        <end position="72"/>
    </location>
</feature>
<organism evidence="3 4">
    <name type="scientific">Sordaria macrospora (strain ATCC MYA-333 / DSM 997 / K(L3346) / K-hell)</name>
    <dbReference type="NCBI Taxonomy" id="771870"/>
    <lineage>
        <taxon>Eukaryota</taxon>
        <taxon>Fungi</taxon>
        <taxon>Dikarya</taxon>
        <taxon>Ascomycota</taxon>
        <taxon>Pezizomycotina</taxon>
        <taxon>Sordariomycetes</taxon>
        <taxon>Sordariomycetidae</taxon>
        <taxon>Sordariales</taxon>
        <taxon>Sordariaceae</taxon>
        <taxon>Sordaria</taxon>
    </lineage>
</organism>
<dbReference type="KEGG" id="smp:10805202"/>
<protein>
    <submittedName>
        <fullName evidence="3">WGS project CABT00000000 data, contig 2.16</fullName>
    </submittedName>
</protein>
<dbReference type="eggNOG" id="ENOG502TEQT">
    <property type="taxonomic scope" value="Eukaryota"/>
</dbReference>
<feature type="compositionally biased region" description="Basic and acidic residues" evidence="2">
    <location>
        <begin position="400"/>
        <end position="409"/>
    </location>
</feature>
<dbReference type="GeneID" id="10805202"/>
<feature type="region of interest" description="Disordered" evidence="2">
    <location>
        <begin position="315"/>
        <end position="364"/>
    </location>
</feature>
<dbReference type="EMBL" id="CABT02000016">
    <property type="protein sequence ID" value="CCC11160.1"/>
    <property type="molecule type" value="Genomic_DNA"/>
</dbReference>
<evidence type="ECO:0000313" key="4">
    <source>
        <dbReference type="Proteomes" id="UP000001881"/>
    </source>
</evidence>
<feature type="region of interest" description="Disordered" evidence="2">
    <location>
        <begin position="1"/>
        <end position="79"/>
    </location>
</feature>
<keyword evidence="4" id="KW-1185">Reference proteome</keyword>
<feature type="compositionally biased region" description="Acidic residues" evidence="2">
    <location>
        <begin position="316"/>
        <end position="325"/>
    </location>
</feature>
<feature type="compositionally biased region" description="Polar residues" evidence="2">
    <location>
        <begin position="1"/>
        <end position="14"/>
    </location>
</feature>
<dbReference type="VEuPathDB" id="FungiDB:SMAC_03866"/>
<feature type="compositionally biased region" description="Polar residues" evidence="2">
    <location>
        <begin position="333"/>
        <end position="344"/>
    </location>
</feature>
<evidence type="ECO:0000256" key="1">
    <source>
        <dbReference type="SAM" id="Coils"/>
    </source>
</evidence>
<proteinExistence type="predicted"/>
<evidence type="ECO:0000256" key="2">
    <source>
        <dbReference type="SAM" id="MobiDB-lite"/>
    </source>
</evidence>
<feature type="region of interest" description="Disordered" evidence="2">
    <location>
        <begin position="390"/>
        <end position="409"/>
    </location>
</feature>
<gene>
    <name evidence="3" type="ORF">SMAC_03866</name>
</gene>
<feature type="compositionally biased region" description="Basic and acidic residues" evidence="2">
    <location>
        <begin position="49"/>
        <end position="60"/>
    </location>
</feature>
<dbReference type="STRING" id="771870.F7W061"/>